<comment type="similarity">
    <text evidence="4">Belongs to the peptidase S1 family. CLIP subfamily.</text>
</comment>
<dbReference type="Pfam" id="PF00089">
    <property type="entry name" value="Trypsin"/>
    <property type="match status" value="1"/>
</dbReference>
<keyword evidence="2" id="KW-1015">Disulfide bond</keyword>
<dbReference type="PANTHER" id="PTHR24258:SF145">
    <property type="entry name" value="SERINE PROTEASE EASTER-LIKE PROTEIN"/>
    <property type="match status" value="1"/>
</dbReference>
<evidence type="ECO:0000313" key="8">
    <source>
        <dbReference type="EMBL" id="JAT13250.1"/>
    </source>
</evidence>
<keyword evidence="6" id="KW-1133">Transmembrane helix</keyword>
<feature type="domain" description="Peptidase S1" evidence="7">
    <location>
        <begin position="76"/>
        <end position="368"/>
    </location>
</feature>
<dbReference type="InterPro" id="IPR001254">
    <property type="entry name" value="Trypsin_dom"/>
</dbReference>
<dbReference type="SMART" id="SM00020">
    <property type="entry name" value="Tryp_SPc"/>
    <property type="match status" value="1"/>
</dbReference>
<dbReference type="PROSITE" id="PS00134">
    <property type="entry name" value="TRYPSIN_HIS"/>
    <property type="match status" value="1"/>
</dbReference>
<dbReference type="PRINTS" id="PR00722">
    <property type="entry name" value="CHYMOTRYPSIN"/>
</dbReference>
<evidence type="ECO:0000256" key="1">
    <source>
        <dbReference type="ARBA" id="ARBA00022729"/>
    </source>
</evidence>
<reference evidence="8" key="1">
    <citation type="submission" date="2015-11" db="EMBL/GenBank/DDBJ databases">
        <title>De novo transcriptome assembly of four potential Pierce s Disease insect vectors from Arizona vineyards.</title>
        <authorList>
            <person name="Tassone E.E."/>
        </authorList>
    </citation>
    <scope>NUCLEOTIDE SEQUENCE</scope>
</reference>
<dbReference type="CDD" id="cd00190">
    <property type="entry name" value="Tryp_SPc"/>
    <property type="match status" value="1"/>
</dbReference>
<evidence type="ECO:0000256" key="2">
    <source>
        <dbReference type="ARBA" id="ARBA00023157"/>
    </source>
</evidence>
<dbReference type="InterPro" id="IPR043504">
    <property type="entry name" value="Peptidase_S1_PA_chymotrypsin"/>
</dbReference>
<name>A0A1B6KP77_9HEMI</name>
<feature type="non-terminal residue" evidence="8">
    <location>
        <position position="1"/>
    </location>
</feature>
<keyword evidence="5" id="KW-0378">Hydrolase</keyword>
<keyword evidence="5" id="KW-0645">Protease</keyword>
<dbReference type="InterPro" id="IPR018114">
    <property type="entry name" value="TRYPSIN_HIS"/>
</dbReference>
<evidence type="ECO:0000256" key="6">
    <source>
        <dbReference type="SAM" id="Phobius"/>
    </source>
</evidence>
<dbReference type="InterPro" id="IPR001314">
    <property type="entry name" value="Peptidase_S1A"/>
</dbReference>
<accession>A0A1B6KP77</accession>
<dbReference type="Gene3D" id="2.40.10.10">
    <property type="entry name" value="Trypsin-like serine proteases"/>
    <property type="match status" value="1"/>
</dbReference>
<sequence>QSGNQLTLNSQMWQHELMLLAVLAVHLAGIIPVCEPYSFRQFYQNYWYTNHGNWRLIPNNECGLRRQYSQDLSPRVFGGRDSGEGNHPWMVGLFERDPVSELEYYYNLYPPKFFCGGSIINDRYVLTAAHCVDGLPAESLEVRLGSQSRTDVYCVSSRDRCPPPAQHRAAEDITIHPEYSARPDGLHAENDVALIRLRQPILTYTDYIRPICLPSIVFIKEKNFLDGKLVESPGWGLRDAGTGSLKLSNNLQTVTIPVVSQEDCVASWNRALEDRGLCQRGDKGCKKVVDDQFICAGGTKGKGVCTGDSGGPLVASQEVFRLGTKMFVVGIASHIMEKTKNVPDCGSGVPDIYMRVSEYIPWILDTIHD</sequence>
<proteinExistence type="inferred from homology"/>
<keyword evidence="6" id="KW-0472">Membrane</keyword>
<dbReference type="InterPro" id="IPR033116">
    <property type="entry name" value="TRYPSIN_SER"/>
</dbReference>
<feature type="transmembrane region" description="Helical" evidence="6">
    <location>
        <begin position="17"/>
        <end position="34"/>
    </location>
</feature>
<dbReference type="FunFam" id="2.40.10.10:FF:000028">
    <property type="entry name" value="Serine protease easter"/>
    <property type="match status" value="1"/>
</dbReference>
<organism evidence="8">
    <name type="scientific">Graphocephala atropunctata</name>
    <dbReference type="NCBI Taxonomy" id="36148"/>
    <lineage>
        <taxon>Eukaryota</taxon>
        <taxon>Metazoa</taxon>
        <taxon>Ecdysozoa</taxon>
        <taxon>Arthropoda</taxon>
        <taxon>Hexapoda</taxon>
        <taxon>Insecta</taxon>
        <taxon>Pterygota</taxon>
        <taxon>Neoptera</taxon>
        <taxon>Paraneoptera</taxon>
        <taxon>Hemiptera</taxon>
        <taxon>Auchenorrhyncha</taxon>
        <taxon>Membracoidea</taxon>
        <taxon>Cicadellidae</taxon>
        <taxon>Cicadellinae</taxon>
        <taxon>Cicadellini</taxon>
        <taxon>Graphocephala</taxon>
    </lineage>
</organism>
<keyword evidence="3" id="KW-0325">Glycoprotein</keyword>
<dbReference type="InterPro" id="IPR009003">
    <property type="entry name" value="Peptidase_S1_PA"/>
</dbReference>
<dbReference type="AlphaFoldDB" id="A0A1B6KP77"/>
<protein>
    <recommendedName>
        <fullName evidence="7">Peptidase S1 domain-containing protein</fullName>
    </recommendedName>
</protein>
<dbReference type="GO" id="GO:0006508">
    <property type="term" value="P:proteolysis"/>
    <property type="evidence" value="ECO:0007669"/>
    <property type="project" value="UniProtKB-KW"/>
</dbReference>
<keyword evidence="1" id="KW-0732">Signal</keyword>
<evidence type="ECO:0000256" key="5">
    <source>
        <dbReference type="RuleBase" id="RU363034"/>
    </source>
</evidence>
<dbReference type="SUPFAM" id="SSF50494">
    <property type="entry name" value="Trypsin-like serine proteases"/>
    <property type="match status" value="1"/>
</dbReference>
<evidence type="ECO:0000259" key="7">
    <source>
        <dbReference type="PROSITE" id="PS50240"/>
    </source>
</evidence>
<evidence type="ECO:0000256" key="3">
    <source>
        <dbReference type="ARBA" id="ARBA00023180"/>
    </source>
</evidence>
<dbReference type="GO" id="GO:0004252">
    <property type="term" value="F:serine-type endopeptidase activity"/>
    <property type="evidence" value="ECO:0007669"/>
    <property type="project" value="InterPro"/>
</dbReference>
<dbReference type="PANTHER" id="PTHR24258">
    <property type="entry name" value="SERINE PROTEASE-RELATED"/>
    <property type="match status" value="1"/>
</dbReference>
<keyword evidence="5" id="KW-0720">Serine protease</keyword>
<keyword evidence="6" id="KW-0812">Transmembrane</keyword>
<dbReference type="PROSITE" id="PS00135">
    <property type="entry name" value="TRYPSIN_SER"/>
    <property type="match status" value="1"/>
</dbReference>
<evidence type="ECO:0000256" key="4">
    <source>
        <dbReference type="ARBA" id="ARBA00024195"/>
    </source>
</evidence>
<gene>
    <name evidence="8" type="ORF">g.18642</name>
</gene>
<dbReference type="PROSITE" id="PS50240">
    <property type="entry name" value="TRYPSIN_DOM"/>
    <property type="match status" value="1"/>
</dbReference>
<dbReference type="EMBL" id="GEBQ01026727">
    <property type="protein sequence ID" value="JAT13250.1"/>
    <property type="molecule type" value="Transcribed_RNA"/>
</dbReference>